<name>A0A1R4F1L8_BREDI</name>
<dbReference type="InterPro" id="IPR018649">
    <property type="entry name" value="SHOCT"/>
</dbReference>
<keyword evidence="4 5" id="KW-0472">Membrane</keyword>
<dbReference type="Proteomes" id="UP000195766">
    <property type="component" value="Unassembled WGS sequence"/>
</dbReference>
<dbReference type="InterPro" id="IPR050932">
    <property type="entry name" value="TM2D1-3-like"/>
</dbReference>
<evidence type="ECO:0000256" key="3">
    <source>
        <dbReference type="ARBA" id="ARBA00022989"/>
    </source>
</evidence>
<keyword evidence="2 5" id="KW-0812">Transmembrane</keyword>
<evidence type="ECO:0000256" key="2">
    <source>
        <dbReference type="ARBA" id="ARBA00022692"/>
    </source>
</evidence>
<gene>
    <name evidence="8" type="ORF">FM111_02040</name>
</gene>
<dbReference type="EMBL" id="FUIE01000015">
    <property type="protein sequence ID" value="SJM49787.1"/>
    <property type="molecule type" value="Genomic_DNA"/>
</dbReference>
<sequence>MGAETMTTNSLSADTQAIMSFEANKKSAGVAYLLWFFTGGIGGHRFYMGRTGSAIAQLILSILGWLTIWAAGFGLLFLIPLGIWLLVDVFTLGGMVSDHNNKLMQRLNAGSAPRANPADELAKFAALRDSGAISNDEYEAQKRRLLGVPDAVVVP</sequence>
<dbReference type="AlphaFoldDB" id="A0A1R4F1L8"/>
<reference evidence="8 9" key="1">
    <citation type="submission" date="2017-02" db="EMBL/GenBank/DDBJ databases">
        <authorList>
            <person name="Peterson S.W."/>
        </authorList>
    </citation>
    <scope>NUCLEOTIDE SEQUENCE [LARGE SCALE GENOMIC DNA]</scope>
    <source>
        <strain evidence="8 9">3F5N</strain>
    </source>
</reference>
<keyword evidence="3 5" id="KW-1133">Transmembrane helix</keyword>
<dbReference type="PANTHER" id="PTHR21016">
    <property type="entry name" value="BETA-AMYLOID BINDING PROTEIN-RELATED"/>
    <property type="match status" value="1"/>
</dbReference>
<feature type="transmembrane region" description="Helical" evidence="5">
    <location>
        <begin position="29"/>
        <end position="47"/>
    </location>
</feature>
<evidence type="ECO:0000259" key="6">
    <source>
        <dbReference type="Pfam" id="PF05154"/>
    </source>
</evidence>
<comment type="subcellular location">
    <subcellularLocation>
        <location evidence="1">Membrane</location>
        <topology evidence="1">Multi-pass membrane protein</topology>
    </subcellularLocation>
</comment>
<organism evidence="8 9">
    <name type="scientific">Brevundimonas diminuta 3F5N</name>
    <dbReference type="NCBI Taxonomy" id="1255603"/>
    <lineage>
        <taxon>Bacteria</taxon>
        <taxon>Pseudomonadati</taxon>
        <taxon>Pseudomonadota</taxon>
        <taxon>Alphaproteobacteria</taxon>
        <taxon>Caulobacterales</taxon>
        <taxon>Caulobacteraceae</taxon>
        <taxon>Brevundimonas</taxon>
    </lineage>
</organism>
<dbReference type="Pfam" id="PF05154">
    <property type="entry name" value="TM2"/>
    <property type="match status" value="1"/>
</dbReference>
<feature type="domain" description="TM2" evidence="6">
    <location>
        <begin position="24"/>
        <end position="70"/>
    </location>
</feature>
<evidence type="ECO:0000256" key="5">
    <source>
        <dbReference type="SAM" id="Phobius"/>
    </source>
</evidence>
<accession>A0A1R4F1L8</accession>
<feature type="domain" description="SHOCT" evidence="7">
    <location>
        <begin position="119"/>
        <end position="146"/>
    </location>
</feature>
<evidence type="ECO:0008006" key="10">
    <source>
        <dbReference type="Google" id="ProtNLM"/>
    </source>
</evidence>
<proteinExistence type="predicted"/>
<dbReference type="InterPro" id="IPR007829">
    <property type="entry name" value="TM2"/>
</dbReference>
<evidence type="ECO:0000256" key="1">
    <source>
        <dbReference type="ARBA" id="ARBA00004141"/>
    </source>
</evidence>
<evidence type="ECO:0000256" key="4">
    <source>
        <dbReference type="ARBA" id="ARBA00023136"/>
    </source>
</evidence>
<evidence type="ECO:0000313" key="8">
    <source>
        <dbReference type="EMBL" id="SJM49787.1"/>
    </source>
</evidence>
<dbReference type="Pfam" id="PF09851">
    <property type="entry name" value="SHOCT"/>
    <property type="match status" value="1"/>
</dbReference>
<evidence type="ECO:0000313" key="9">
    <source>
        <dbReference type="Proteomes" id="UP000195766"/>
    </source>
</evidence>
<protein>
    <recommendedName>
        <fullName evidence="10">TM2 domain-containing protein</fullName>
    </recommendedName>
</protein>
<dbReference type="GO" id="GO:0016020">
    <property type="term" value="C:membrane"/>
    <property type="evidence" value="ECO:0007669"/>
    <property type="project" value="UniProtKB-SubCell"/>
</dbReference>
<evidence type="ECO:0000259" key="7">
    <source>
        <dbReference type="Pfam" id="PF09851"/>
    </source>
</evidence>
<dbReference type="PANTHER" id="PTHR21016:SF25">
    <property type="entry name" value="TM2 DOMAIN-CONTAINING PROTEIN DDB_G0277895-RELATED"/>
    <property type="match status" value="1"/>
</dbReference>